<feature type="compositionally biased region" description="Polar residues" evidence="10">
    <location>
        <begin position="1113"/>
        <end position="1122"/>
    </location>
</feature>
<evidence type="ECO:0000256" key="10">
    <source>
        <dbReference type="SAM" id="MobiDB-lite"/>
    </source>
</evidence>
<feature type="compositionally biased region" description="Polar residues" evidence="10">
    <location>
        <begin position="996"/>
        <end position="1009"/>
    </location>
</feature>
<gene>
    <name evidence="13" type="ORF">PLOB_00049880</name>
</gene>
<name>A0ABN8PZ89_9CNID</name>
<evidence type="ECO:0000256" key="5">
    <source>
        <dbReference type="ARBA" id="ARBA00022490"/>
    </source>
</evidence>
<dbReference type="EMBL" id="CALNXK010000097">
    <property type="protein sequence ID" value="CAH3153758.1"/>
    <property type="molecule type" value="Genomic_DNA"/>
</dbReference>
<dbReference type="Gene3D" id="3.80.10.10">
    <property type="entry name" value="Ribonuclease Inhibitor"/>
    <property type="match status" value="1"/>
</dbReference>
<feature type="compositionally biased region" description="Low complexity" evidence="10">
    <location>
        <begin position="1026"/>
        <end position="1057"/>
    </location>
</feature>
<evidence type="ECO:0000256" key="3">
    <source>
        <dbReference type="ARBA" id="ARBA00007298"/>
    </source>
</evidence>
<feature type="region of interest" description="Disordered" evidence="10">
    <location>
        <begin position="1589"/>
        <end position="1715"/>
    </location>
</feature>
<feature type="domain" description="CARMIL pleckstrin homology" evidence="12">
    <location>
        <begin position="27"/>
        <end position="120"/>
    </location>
</feature>
<dbReference type="SUPFAM" id="SSF52047">
    <property type="entry name" value="RNI-like"/>
    <property type="match status" value="2"/>
</dbReference>
<dbReference type="InterPro" id="IPR031943">
    <property type="entry name" value="CARMIL_C"/>
</dbReference>
<evidence type="ECO:0000256" key="6">
    <source>
        <dbReference type="ARBA" id="ARBA00022614"/>
    </source>
</evidence>
<feature type="compositionally biased region" description="Gly residues" evidence="10">
    <location>
        <begin position="1350"/>
        <end position="1360"/>
    </location>
</feature>
<dbReference type="InterPro" id="IPR051279">
    <property type="entry name" value="PP1-Reg/Actin-Interact_Protein"/>
</dbReference>
<evidence type="ECO:0000256" key="1">
    <source>
        <dbReference type="ARBA" id="ARBA00004236"/>
    </source>
</evidence>
<feature type="compositionally biased region" description="Basic and acidic residues" evidence="10">
    <location>
        <begin position="1649"/>
        <end position="1664"/>
    </location>
</feature>
<reference evidence="13 14" key="1">
    <citation type="submission" date="2022-05" db="EMBL/GenBank/DDBJ databases">
        <authorList>
            <consortium name="Genoscope - CEA"/>
            <person name="William W."/>
        </authorList>
    </citation>
    <scope>NUCLEOTIDE SEQUENCE [LARGE SCALE GENOMIC DNA]</scope>
</reference>
<keyword evidence="9" id="KW-0175">Coiled coil</keyword>
<feature type="region of interest" description="Disordered" evidence="10">
    <location>
        <begin position="901"/>
        <end position="1576"/>
    </location>
</feature>
<dbReference type="InterPro" id="IPR032675">
    <property type="entry name" value="LRR_dom_sf"/>
</dbReference>
<evidence type="ECO:0000259" key="11">
    <source>
        <dbReference type="Pfam" id="PF16000"/>
    </source>
</evidence>
<dbReference type="Pfam" id="PF17888">
    <property type="entry name" value="Carm_PH"/>
    <property type="match status" value="1"/>
</dbReference>
<feature type="compositionally biased region" description="Basic residues" evidence="10">
    <location>
        <begin position="916"/>
        <end position="930"/>
    </location>
</feature>
<dbReference type="Pfam" id="PF16000">
    <property type="entry name" value="CARMIL_C"/>
    <property type="match status" value="1"/>
</dbReference>
<evidence type="ECO:0000256" key="9">
    <source>
        <dbReference type="SAM" id="Coils"/>
    </source>
</evidence>
<feature type="compositionally biased region" description="Basic and acidic residues" evidence="10">
    <location>
        <begin position="1433"/>
        <end position="1567"/>
    </location>
</feature>
<comment type="caution">
    <text evidence="13">The sequence shown here is derived from an EMBL/GenBank/DDBJ whole genome shotgun (WGS) entry which is preliminary data.</text>
</comment>
<keyword evidence="7" id="KW-0677">Repeat</keyword>
<keyword evidence="14" id="KW-1185">Reference proteome</keyword>
<dbReference type="Proteomes" id="UP001159405">
    <property type="component" value="Unassembled WGS sequence"/>
</dbReference>
<proteinExistence type="inferred from homology"/>
<feature type="compositionally biased region" description="Polar residues" evidence="10">
    <location>
        <begin position="1322"/>
        <end position="1333"/>
    </location>
</feature>
<evidence type="ECO:0000259" key="12">
    <source>
        <dbReference type="Pfam" id="PF17888"/>
    </source>
</evidence>
<protein>
    <submittedName>
        <fullName evidence="13">Uncharacterized protein</fullName>
    </submittedName>
</protein>
<dbReference type="InterPro" id="IPR011993">
    <property type="entry name" value="PH-like_dom_sf"/>
</dbReference>
<dbReference type="PANTHER" id="PTHR24112">
    <property type="entry name" value="LEUCINE-RICH REPEAT, ISOFORM F-RELATED"/>
    <property type="match status" value="1"/>
</dbReference>
<feature type="domain" description="CARMIL C-terminal" evidence="11">
    <location>
        <begin position="782"/>
        <end position="1051"/>
    </location>
</feature>
<evidence type="ECO:0000256" key="8">
    <source>
        <dbReference type="ARBA" id="ARBA00023136"/>
    </source>
</evidence>
<evidence type="ECO:0000313" key="13">
    <source>
        <dbReference type="EMBL" id="CAH3153758.1"/>
    </source>
</evidence>
<sequence length="1715" mass="189257">MADESAEMESGLLENVQSAIRRNIELSFIKKAKIEFKGDRSEGRILALSAHRFYVLTISKNGCKVDFSMHILEIQKIESSKPLLITLTCGDKPCYFRVSQPRDSIEIIAHILASLKSNFPSGNPDRLLRVVYGPPEESDERQAQVTTLVNNLRNTEGDIETGPCGGFTKVYVSICDFYGQPHLEEVVWDIDTIYLSLNTKVLNIQDFDHLDQKDLVPIISTLEYNDWFTKVTCDSFKLGSEVCDAIIRVIKKSSSIEELVFDNVGFGRDYCQKLALALTSNPKTALNSLSLNGNAIEDRGVIHLSGVFSKLPHGLVSLSLAENGITPKGASSLGQALKSNKYNESSLQRLDLSKNPFKGEGVAGLCDFFAKPNILTCLDLSSTECPLDLLFGALIRGCAQQLSSIKLAGNNFTSKKSKDAVVPPSFTQFFSSSQALKFLDVSDCKLHADAVRAILQGLHENSVLSDVEINISNNELRGPGAKAISDNISKLKCVSRLDISDNGFEGDLVKILEKLSSNKSLRYLNLGQNTKHARSYAAVMEALVQLISEENSHLESISLAESKLKHELDPLLDALGTNESLKELDISGNQMGDDGARILAKALQINSKLRTLVWDKNGTTYRGFADIAAALENNFTLLSMPMPLYDAAQSLKPQTEQYLRKIEKLLLRNQSPQKIVTDQAYRLHQGLLLASSQQQMVDRLVVQLQDLISELRLSKEADVKNEIKTAKHFIQDADKLKQLLLKFHLCTNDSDIEARFAELATEFYKAAEDKMKSNLDKMIDCAKEACPYVTSSDDVKSRLEAVVQDKSQLSETFVQEVILSQAAAGIVNRLSENKLTSASVMADVIMEMVIHQLENSASKLELLLRDYRNKVEEEEKDVEKAADEDDVAAVARKARNRLSSSQLVVPVTDGTDGGGRSHRRRPTVSRRPHHGRLEEEKEEEKDKEEVKVDRVDGLEKSPPQIVVKADFTDMEPKASELKHLVKDRARPPQKRRLPTRPSNRTAASNVSNNGDEKAEDENIELFWNKPVDVPTVEVTPEVTQPTRKTSTPKTPPSSKTTPPRPAPKPKPSSKTKEPEENKKSGWMPKGGLNIGIPGFLKKKHRDRSATAPGPPESASTAWYTNNAEKKKKGDSPKQSRQRAASENRPDVEKTPPEKKNEKEKVPSVKKPEVSKERTPSEKKLEVKPSEKKPEVAPTEKKPEVTPSEKKPEVAPTENKPEVTSSEKKPEVTPNEKEPEVTPSETKPAVIPTENKPEVIPSDKKEETPTEKKGEETIGRRLSDKKPELVRPPIMGVKPFALPRDKATTDSTVRPSAPHPRDRTATSDKGSSQTTSDEAASAPAPAVKKPPKFGIGMGGLAGGGLLAEMKQRQERAASLKKNKTPEKPAETKPDEKDTGSKGADVEVSKETLVKPSSVKRPRLPSGTPPKPAPRPKPKPAENKEEKPEEKKVEKPEIKLVKKPEEKKVGEPKAKVEEKVGASKTNVGEEKKEEEKVTEVDGKKEAGAKEGETVEEGTKPKMGKTEKERKASEKESEQLKQEKEAETKDVKSTEDKVDGNNEKRETQKSETIDKGVIGSRRTGTLDDIWVQKESGIQALRPGGRSNSLKVQRSTSIEKTAARSATLPKPWSPGQGPSSLLTRKLSWEPPSVGDEEFVRKEKDRSGNRGEETIQEVAEEQSNKTSIAATEEGKDTKENGTVPKSPKAVSLEDILNDDGDTVL</sequence>
<keyword evidence="5" id="KW-0963">Cytoplasm</keyword>
<comment type="subcellular location">
    <subcellularLocation>
        <location evidence="1">Cell membrane</location>
    </subcellularLocation>
    <subcellularLocation>
        <location evidence="2">Cytoplasm</location>
    </subcellularLocation>
</comment>
<keyword evidence="8" id="KW-0472">Membrane</keyword>
<keyword evidence="4" id="KW-1003">Cell membrane</keyword>
<evidence type="ECO:0000313" key="14">
    <source>
        <dbReference type="Proteomes" id="UP001159405"/>
    </source>
</evidence>
<organism evidence="13 14">
    <name type="scientific">Porites lobata</name>
    <dbReference type="NCBI Taxonomy" id="104759"/>
    <lineage>
        <taxon>Eukaryota</taxon>
        <taxon>Metazoa</taxon>
        <taxon>Cnidaria</taxon>
        <taxon>Anthozoa</taxon>
        <taxon>Hexacorallia</taxon>
        <taxon>Scleractinia</taxon>
        <taxon>Fungiina</taxon>
        <taxon>Poritidae</taxon>
        <taxon>Porites</taxon>
    </lineage>
</organism>
<feature type="compositionally biased region" description="Polar residues" evidence="10">
    <location>
        <begin position="1598"/>
        <end position="1611"/>
    </location>
</feature>
<dbReference type="PANTHER" id="PTHR24112:SF66">
    <property type="entry name" value="LEUCINE-RICH REPEAT, ISOFORM F"/>
    <property type="match status" value="1"/>
</dbReference>
<feature type="compositionally biased region" description="Basic and acidic residues" evidence="10">
    <location>
        <begin position="966"/>
        <end position="986"/>
    </location>
</feature>
<dbReference type="InterPro" id="IPR041245">
    <property type="entry name" value="CARMIL_PH"/>
</dbReference>
<dbReference type="InterPro" id="IPR001611">
    <property type="entry name" value="Leu-rich_rpt"/>
</dbReference>
<evidence type="ECO:0000256" key="2">
    <source>
        <dbReference type="ARBA" id="ARBA00004496"/>
    </source>
</evidence>
<evidence type="ECO:0000256" key="4">
    <source>
        <dbReference type="ARBA" id="ARBA00022475"/>
    </source>
</evidence>
<feature type="compositionally biased region" description="Basic and acidic residues" evidence="10">
    <location>
        <begin position="1123"/>
        <end position="1235"/>
    </location>
</feature>
<dbReference type="Gene3D" id="2.30.29.30">
    <property type="entry name" value="Pleckstrin-homology domain (PH domain)/Phosphotyrosine-binding domain (PTB)"/>
    <property type="match status" value="1"/>
</dbReference>
<comment type="similarity">
    <text evidence="3">Belongs to the CARMIL family.</text>
</comment>
<feature type="compositionally biased region" description="Basic and acidic residues" evidence="10">
    <location>
        <begin position="1070"/>
        <end position="1079"/>
    </location>
</feature>
<keyword evidence="6" id="KW-0433">Leucine-rich repeat</keyword>
<feature type="compositionally biased region" description="Acidic residues" evidence="10">
    <location>
        <begin position="1706"/>
        <end position="1715"/>
    </location>
</feature>
<feature type="compositionally biased region" description="Basic and acidic residues" evidence="10">
    <location>
        <begin position="1364"/>
        <end position="1407"/>
    </location>
</feature>
<evidence type="ECO:0000256" key="7">
    <source>
        <dbReference type="ARBA" id="ARBA00022737"/>
    </source>
</evidence>
<feature type="coiled-coil region" evidence="9">
    <location>
        <begin position="850"/>
        <end position="884"/>
    </location>
</feature>
<feature type="compositionally biased region" description="Basic and acidic residues" evidence="10">
    <location>
        <begin position="1250"/>
        <end position="1284"/>
    </location>
</feature>
<dbReference type="Pfam" id="PF13516">
    <property type="entry name" value="LRR_6"/>
    <property type="match status" value="3"/>
</dbReference>
<accession>A0ABN8PZ89</accession>
<dbReference type="SMART" id="SM00368">
    <property type="entry name" value="LRR_RI"/>
    <property type="match status" value="6"/>
</dbReference>
<feature type="compositionally biased region" description="Basic and acidic residues" evidence="10">
    <location>
        <begin position="943"/>
        <end position="955"/>
    </location>
</feature>